<protein>
    <submittedName>
        <fullName evidence="1">Methyltransferase domain-containing protein</fullName>
    </submittedName>
</protein>
<dbReference type="Pfam" id="PF13489">
    <property type="entry name" value="Methyltransf_23"/>
    <property type="match status" value="1"/>
</dbReference>
<dbReference type="CDD" id="cd02440">
    <property type="entry name" value="AdoMet_MTases"/>
    <property type="match status" value="1"/>
</dbReference>
<keyword evidence="2" id="KW-1185">Reference proteome</keyword>
<dbReference type="GO" id="GO:0032259">
    <property type="term" value="P:methylation"/>
    <property type="evidence" value="ECO:0007669"/>
    <property type="project" value="UniProtKB-KW"/>
</dbReference>
<dbReference type="AlphaFoldDB" id="A0A6G1X1S1"/>
<dbReference type="PANTHER" id="PTHR43861:SF6">
    <property type="entry name" value="METHYLTRANSFERASE TYPE 11"/>
    <property type="match status" value="1"/>
</dbReference>
<organism evidence="1 2">
    <name type="scientific">Salinibacillus xinjiangensis</name>
    <dbReference type="NCBI Taxonomy" id="1229268"/>
    <lineage>
        <taxon>Bacteria</taxon>
        <taxon>Bacillati</taxon>
        <taxon>Bacillota</taxon>
        <taxon>Bacilli</taxon>
        <taxon>Bacillales</taxon>
        <taxon>Bacillaceae</taxon>
        <taxon>Salinibacillus</taxon>
    </lineage>
</organism>
<keyword evidence="1" id="KW-0808">Transferase</keyword>
<reference evidence="1 2" key="1">
    <citation type="submission" date="2019-11" db="EMBL/GenBank/DDBJ databases">
        <authorList>
            <person name="Li J."/>
        </authorList>
    </citation>
    <scope>NUCLEOTIDE SEQUENCE [LARGE SCALE GENOMIC DNA]</scope>
    <source>
        <strain evidence="1 2">J4</strain>
    </source>
</reference>
<name>A0A6G1X1S1_9BACI</name>
<dbReference type="PANTHER" id="PTHR43861">
    <property type="entry name" value="TRANS-ACONITATE 2-METHYLTRANSFERASE-RELATED"/>
    <property type="match status" value="1"/>
</dbReference>
<dbReference type="OrthoDB" id="9815923at2"/>
<dbReference type="RefSeq" id="WP_153726756.1">
    <property type="nucleotide sequence ID" value="NZ_WJNH01000001.1"/>
</dbReference>
<dbReference type="Gene3D" id="3.40.50.150">
    <property type="entry name" value="Vaccinia Virus protein VP39"/>
    <property type="match status" value="1"/>
</dbReference>
<evidence type="ECO:0000313" key="2">
    <source>
        <dbReference type="Proteomes" id="UP000480185"/>
    </source>
</evidence>
<evidence type="ECO:0000313" key="1">
    <source>
        <dbReference type="EMBL" id="MRG84778.1"/>
    </source>
</evidence>
<dbReference type="InterPro" id="IPR029063">
    <property type="entry name" value="SAM-dependent_MTases_sf"/>
</dbReference>
<comment type="caution">
    <text evidence="1">The sequence shown here is derived from an EMBL/GenBank/DDBJ whole genome shotgun (WGS) entry which is preliminary data.</text>
</comment>
<gene>
    <name evidence="1" type="ORF">GH754_00390</name>
</gene>
<dbReference type="SUPFAM" id="SSF53335">
    <property type="entry name" value="S-adenosyl-L-methionine-dependent methyltransferases"/>
    <property type="match status" value="1"/>
</dbReference>
<keyword evidence="1" id="KW-0489">Methyltransferase</keyword>
<dbReference type="Proteomes" id="UP000480185">
    <property type="component" value="Unassembled WGS sequence"/>
</dbReference>
<accession>A0A6G1X1S1</accession>
<proteinExistence type="predicted"/>
<dbReference type="EMBL" id="WJNH01000001">
    <property type="protein sequence ID" value="MRG84778.1"/>
    <property type="molecule type" value="Genomic_DNA"/>
</dbReference>
<dbReference type="GO" id="GO:0008168">
    <property type="term" value="F:methyltransferase activity"/>
    <property type="evidence" value="ECO:0007669"/>
    <property type="project" value="UniProtKB-KW"/>
</dbReference>
<sequence length="351" mass="40445">MLLFKGERIISSLQEDLSKVDSLIAEGNDTGARDILLQLNKEDEIFDITSFRLGEVYNRLGDPQKSYQYHTQAFKRNNSLAKKILPSNHANFQYIYKFDEEIFIKNCPICHQKGYAYKVFNMINSNGFSIGFNPIRIWMKCDSCHHIFAFNFPKKLEKILQTDVKDYYVNEEVINKLWLFGKTISNIKQYTRGNDLLEIGVGAGGLIAVAKEMGFNVEGIEIRPAYAEAVSNKFDIPIEATSFENFHTEAQYDVICMGDVLEHLTNPIESLEKVYQLLKIDGLVWISTPNFESAYSNFIGDEDAMWRICEHINYFSFQSLHNVLRKLGFKVIDYQVSSFYKGSMEVIAKKI</sequence>